<reference evidence="1" key="1">
    <citation type="submission" date="2025-08" db="UniProtKB">
        <authorList>
            <consortium name="Ensembl"/>
        </authorList>
    </citation>
    <scope>IDENTIFICATION</scope>
</reference>
<keyword evidence="2" id="KW-1185">Reference proteome</keyword>
<reference evidence="1" key="2">
    <citation type="submission" date="2025-09" db="UniProtKB">
        <authorList>
            <consortium name="Ensembl"/>
        </authorList>
    </citation>
    <scope>IDENTIFICATION</scope>
</reference>
<name>A0A8D2JG20_SCIVU</name>
<evidence type="ECO:0000313" key="1">
    <source>
        <dbReference type="Ensembl" id="ENSSVLP00005015241.1"/>
    </source>
</evidence>
<evidence type="ECO:0000313" key="2">
    <source>
        <dbReference type="Proteomes" id="UP000694564"/>
    </source>
</evidence>
<organism evidence="1 2">
    <name type="scientific">Sciurus vulgaris</name>
    <name type="common">Eurasian red squirrel</name>
    <dbReference type="NCBI Taxonomy" id="55149"/>
    <lineage>
        <taxon>Eukaryota</taxon>
        <taxon>Metazoa</taxon>
        <taxon>Chordata</taxon>
        <taxon>Craniata</taxon>
        <taxon>Vertebrata</taxon>
        <taxon>Euteleostomi</taxon>
        <taxon>Mammalia</taxon>
        <taxon>Eutheria</taxon>
        <taxon>Euarchontoglires</taxon>
        <taxon>Glires</taxon>
        <taxon>Rodentia</taxon>
        <taxon>Sciuromorpha</taxon>
        <taxon>Sciuridae</taxon>
        <taxon>Sciurinae</taxon>
        <taxon>Sciurini</taxon>
        <taxon>Sciurus</taxon>
    </lineage>
</organism>
<dbReference type="Proteomes" id="UP000694564">
    <property type="component" value="Chromosome 3"/>
</dbReference>
<dbReference type="GeneTree" id="ENSGT01140000282628"/>
<dbReference type="AlphaFoldDB" id="A0A8D2JG20"/>
<protein>
    <submittedName>
        <fullName evidence="1">Uncharacterized protein</fullName>
    </submittedName>
</protein>
<sequence length="123" mass="13047">MDTPLLSAPDPWVEEAASWLLASSAQASASAWPPARGAAGPSPWVFPRGCCACPWPPGSGVVLGVASPCRGAHALFFSGRWKMEGTAVGLSRRCWSSSLLEKLSLVKCSLQRKEYLVGVQFSL</sequence>
<proteinExistence type="predicted"/>
<dbReference type="Ensembl" id="ENSSVLT00005016918.1">
    <property type="protein sequence ID" value="ENSSVLP00005015241.1"/>
    <property type="gene ID" value="ENSSVLG00005012212.1"/>
</dbReference>
<dbReference type="OrthoDB" id="9617196at2759"/>
<accession>A0A8D2JG20</accession>